<feature type="transmembrane region" description="Helical" evidence="1">
    <location>
        <begin position="6"/>
        <end position="23"/>
    </location>
</feature>
<dbReference type="OrthoDB" id="9808735at2"/>
<dbReference type="PANTHER" id="PTHR43031">
    <property type="entry name" value="FAD-DEPENDENT OXIDOREDUCTASE"/>
    <property type="match status" value="1"/>
</dbReference>
<reference evidence="3 4" key="1">
    <citation type="submission" date="2018-09" db="EMBL/GenBank/DDBJ databases">
        <title>Genome sequencing of strain 1JSPR-7.</title>
        <authorList>
            <person name="Heo J."/>
            <person name="Kim S.-J."/>
            <person name="Kwon S.-W."/>
        </authorList>
    </citation>
    <scope>NUCLEOTIDE SEQUENCE [LARGE SCALE GENOMIC DNA]</scope>
    <source>
        <strain evidence="3 4">1JSPR-7</strain>
    </source>
</reference>
<dbReference type="PROSITE" id="PS50206">
    <property type="entry name" value="RHODANESE_3"/>
    <property type="match status" value="1"/>
</dbReference>
<accession>A0A387BI45</accession>
<name>A0A387BI45_9LACT</name>
<organism evidence="3 4">
    <name type="scientific">Lactococcus allomyrinae</name>
    <dbReference type="NCBI Taxonomy" id="2419773"/>
    <lineage>
        <taxon>Bacteria</taxon>
        <taxon>Bacillati</taxon>
        <taxon>Bacillota</taxon>
        <taxon>Bacilli</taxon>
        <taxon>Lactobacillales</taxon>
        <taxon>Streptococcaceae</taxon>
        <taxon>Lactococcus</taxon>
    </lineage>
</organism>
<dbReference type="InterPro" id="IPR001763">
    <property type="entry name" value="Rhodanese-like_dom"/>
</dbReference>
<feature type="domain" description="Rhodanese" evidence="2">
    <location>
        <begin position="40"/>
        <end position="125"/>
    </location>
</feature>
<sequence length="128" mass="14332">MLIIIIDIILVLVIIGMFVYPRWNLRRNAKVIDEPEFTRLIATSQLIDIREANQFRVNHILGARNLPSGQIDQSLNAISKHKPVLMYETSRPVSAAKVAKKLKKAGVPEIYLLKGGLNAWTGKTKSGN</sequence>
<dbReference type="Proteomes" id="UP000269374">
    <property type="component" value="Chromosome"/>
</dbReference>
<dbReference type="Gene3D" id="3.40.250.10">
    <property type="entry name" value="Rhodanese-like domain"/>
    <property type="match status" value="1"/>
</dbReference>
<dbReference type="CDD" id="cd00158">
    <property type="entry name" value="RHOD"/>
    <property type="match status" value="1"/>
</dbReference>
<dbReference type="InterPro" id="IPR050229">
    <property type="entry name" value="GlpE_sulfurtransferase"/>
</dbReference>
<keyword evidence="1" id="KW-0812">Transmembrane</keyword>
<evidence type="ECO:0000313" key="4">
    <source>
        <dbReference type="Proteomes" id="UP000269374"/>
    </source>
</evidence>
<dbReference type="KEGG" id="lact:D7I46_08085"/>
<dbReference type="PANTHER" id="PTHR43031:SF18">
    <property type="entry name" value="RHODANESE-RELATED SULFURTRANSFERASES"/>
    <property type="match status" value="1"/>
</dbReference>
<evidence type="ECO:0000256" key="1">
    <source>
        <dbReference type="SAM" id="Phobius"/>
    </source>
</evidence>
<protein>
    <submittedName>
        <fullName evidence="3">Rhodanese-like domain-containing protein</fullName>
    </submittedName>
</protein>
<keyword evidence="1" id="KW-1133">Transmembrane helix</keyword>
<dbReference type="AlphaFoldDB" id="A0A387BI45"/>
<evidence type="ECO:0000313" key="3">
    <source>
        <dbReference type="EMBL" id="AYG01049.1"/>
    </source>
</evidence>
<dbReference type="EMBL" id="CP032627">
    <property type="protein sequence ID" value="AYG01049.1"/>
    <property type="molecule type" value="Genomic_DNA"/>
</dbReference>
<dbReference type="SMART" id="SM00450">
    <property type="entry name" value="RHOD"/>
    <property type="match status" value="1"/>
</dbReference>
<keyword evidence="1" id="KW-0472">Membrane</keyword>
<evidence type="ECO:0000259" key="2">
    <source>
        <dbReference type="PROSITE" id="PS50206"/>
    </source>
</evidence>
<proteinExistence type="predicted"/>
<dbReference type="InterPro" id="IPR036873">
    <property type="entry name" value="Rhodanese-like_dom_sf"/>
</dbReference>
<gene>
    <name evidence="3" type="ORF">D7I46_08085</name>
</gene>
<dbReference type="RefSeq" id="WP_120772432.1">
    <property type="nucleotide sequence ID" value="NZ_CP032627.1"/>
</dbReference>
<keyword evidence="4" id="KW-1185">Reference proteome</keyword>
<dbReference type="Pfam" id="PF00581">
    <property type="entry name" value="Rhodanese"/>
    <property type="match status" value="1"/>
</dbReference>
<dbReference type="SUPFAM" id="SSF52821">
    <property type="entry name" value="Rhodanese/Cell cycle control phosphatase"/>
    <property type="match status" value="1"/>
</dbReference>